<organism evidence="2 4">
    <name type="scientific">Acetobacter cibinongensis</name>
    <dbReference type="NCBI Taxonomy" id="146475"/>
    <lineage>
        <taxon>Bacteria</taxon>
        <taxon>Pseudomonadati</taxon>
        <taxon>Pseudomonadota</taxon>
        <taxon>Alphaproteobacteria</taxon>
        <taxon>Acetobacterales</taxon>
        <taxon>Acetobacteraceae</taxon>
        <taxon>Acetobacter</taxon>
    </lineage>
</organism>
<evidence type="ECO:0000256" key="1">
    <source>
        <dbReference type="SAM" id="Phobius"/>
    </source>
</evidence>
<gene>
    <name evidence="2" type="ORF">Abci_016_087</name>
    <name evidence="3" type="ORF">ACI01nite_13740</name>
</gene>
<evidence type="ECO:0000313" key="3">
    <source>
        <dbReference type="EMBL" id="GEL58772.1"/>
    </source>
</evidence>
<proteinExistence type="predicted"/>
<dbReference type="RefSeq" id="WP_261766327.1">
    <property type="nucleotide sequence ID" value="NZ_BAMV01000016.1"/>
</dbReference>
<dbReference type="AlphaFoldDB" id="A0A0D6N5H0"/>
<name>A0A0D6N5H0_9PROT</name>
<feature type="transmembrane region" description="Helical" evidence="1">
    <location>
        <begin position="21"/>
        <end position="39"/>
    </location>
</feature>
<evidence type="ECO:0000313" key="4">
    <source>
        <dbReference type="Proteomes" id="UP000032671"/>
    </source>
</evidence>
<reference evidence="3 5" key="2">
    <citation type="submission" date="2019-07" db="EMBL/GenBank/DDBJ databases">
        <title>Whole genome shotgun sequence of Acetobacter cibinongensis NBRC 16605.</title>
        <authorList>
            <person name="Hosoyama A."/>
            <person name="Uohara A."/>
            <person name="Ohji S."/>
            <person name="Ichikawa N."/>
        </authorList>
    </citation>
    <scope>NUCLEOTIDE SEQUENCE [LARGE SCALE GENOMIC DNA]</scope>
    <source>
        <strain evidence="3 5">NBRC 16605</strain>
    </source>
</reference>
<evidence type="ECO:0000313" key="2">
    <source>
        <dbReference type="EMBL" id="GAN60741.1"/>
    </source>
</evidence>
<keyword evidence="1" id="KW-1133">Transmembrane helix</keyword>
<dbReference type="Proteomes" id="UP000032671">
    <property type="component" value="Unassembled WGS sequence"/>
</dbReference>
<sequence>MSTLLTQQENAEKQKRQKGRLTAMLAFMLLLAGIMYGLTLGHL</sequence>
<dbReference type="EMBL" id="BAMV01000016">
    <property type="protein sequence ID" value="GAN60741.1"/>
    <property type="molecule type" value="Genomic_DNA"/>
</dbReference>
<reference evidence="2 4" key="1">
    <citation type="submission" date="2012-11" db="EMBL/GenBank/DDBJ databases">
        <title>Whole genome sequence of Acetobacter cibinongensis 4H-1.</title>
        <authorList>
            <person name="Azuma Y."/>
            <person name="Higashiura N."/>
            <person name="Hirakawa H."/>
            <person name="Matsushita K."/>
        </authorList>
    </citation>
    <scope>NUCLEOTIDE SEQUENCE [LARGE SCALE GENOMIC DNA]</scope>
    <source>
        <strain evidence="2 4">4H-1</strain>
    </source>
</reference>
<dbReference type="EMBL" id="BJVU01000004">
    <property type="protein sequence ID" value="GEL58772.1"/>
    <property type="molecule type" value="Genomic_DNA"/>
</dbReference>
<keyword evidence="1" id="KW-0812">Transmembrane</keyword>
<keyword evidence="5" id="KW-1185">Reference proteome</keyword>
<keyword evidence="1" id="KW-0472">Membrane</keyword>
<protein>
    <submittedName>
        <fullName evidence="2">Uncharacterized protein</fullName>
    </submittedName>
</protein>
<accession>A0A6N3SNS9</accession>
<dbReference type="Proteomes" id="UP000321891">
    <property type="component" value="Unassembled WGS sequence"/>
</dbReference>
<comment type="caution">
    <text evidence="2">The sequence shown here is derived from an EMBL/GenBank/DDBJ whole genome shotgun (WGS) entry which is preliminary data.</text>
</comment>
<accession>A0A0D6N5H0</accession>
<evidence type="ECO:0000313" key="5">
    <source>
        <dbReference type="Proteomes" id="UP000321891"/>
    </source>
</evidence>
<dbReference type="STRING" id="1231339.Abci_016_087"/>